<gene>
    <name evidence="2" type="ORF">FHW18_004758</name>
</gene>
<dbReference type="EMBL" id="JACBYR010000002">
    <property type="protein sequence ID" value="NYE85451.1"/>
    <property type="molecule type" value="Genomic_DNA"/>
</dbReference>
<dbReference type="Proteomes" id="UP000542125">
    <property type="component" value="Unassembled WGS sequence"/>
</dbReference>
<reference evidence="2 3" key="1">
    <citation type="submission" date="2020-07" db="EMBL/GenBank/DDBJ databases">
        <title>Genomic Encyclopedia of Type Strains, Phase IV (KMG-V): Genome sequencing to study the core and pangenomes of soil and plant-associated prokaryotes.</title>
        <authorList>
            <person name="Whitman W."/>
        </authorList>
    </citation>
    <scope>NUCLEOTIDE SEQUENCE [LARGE SCALE GENOMIC DNA]</scope>
    <source>
        <strain evidence="2 3">SAS40</strain>
    </source>
</reference>
<evidence type="ECO:0000256" key="1">
    <source>
        <dbReference type="SAM" id="MobiDB-lite"/>
    </source>
</evidence>
<evidence type="ECO:0000313" key="2">
    <source>
        <dbReference type="EMBL" id="NYE85451.1"/>
    </source>
</evidence>
<feature type="region of interest" description="Disordered" evidence="1">
    <location>
        <begin position="1"/>
        <end position="40"/>
    </location>
</feature>
<accession>A0A7Y9IYH1</accession>
<name>A0A7Y9IYH1_9BURK</name>
<dbReference type="AlphaFoldDB" id="A0A7Y9IYH1"/>
<evidence type="ECO:0000313" key="3">
    <source>
        <dbReference type="Proteomes" id="UP000542125"/>
    </source>
</evidence>
<comment type="caution">
    <text evidence="2">The sequence shown here is derived from an EMBL/GenBank/DDBJ whole genome shotgun (WGS) entry which is preliminary data.</text>
</comment>
<protein>
    <submittedName>
        <fullName evidence="2">Uncharacterized protein</fullName>
    </submittedName>
</protein>
<organism evidence="2 3">
    <name type="scientific">Pigmentiphaga litoralis</name>
    <dbReference type="NCBI Taxonomy" id="516702"/>
    <lineage>
        <taxon>Bacteria</taxon>
        <taxon>Pseudomonadati</taxon>
        <taxon>Pseudomonadota</taxon>
        <taxon>Betaproteobacteria</taxon>
        <taxon>Burkholderiales</taxon>
        <taxon>Alcaligenaceae</taxon>
        <taxon>Pigmentiphaga</taxon>
    </lineage>
</organism>
<sequence length="40" mass="4570">MGTWATHGTQDADRTDRTERTERIQGPPDTQAHIVRHTIL</sequence>
<feature type="compositionally biased region" description="Basic and acidic residues" evidence="1">
    <location>
        <begin position="10"/>
        <end position="23"/>
    </location>
</feature>
<proteinExistence type="predicted"/>
<keyword evidence="3" id="KW-1185">Reference proteome</keyword>